<dbReference type="Proteomes" id="UP000663555">
    <property type="component" value="Chromosome"/>
</dbReference>
<evidence type="ECO:0000313" key="1">
    <source>
        <dbReference type="EMBL" id="QSP94690.1"/>
    </source>
</evidence>
<sequence>MSIAPAFGPGSYLIAHGGSRQLINGHLKTLNDEVERFEQWRGQNF</sequence>
<evidence type="ECO:0000313" key="2">
    <source>
        <dbReference type="Proteomes" id="UP000663555"/>
    </source>
</evidence>
<keyword evidence="2" id="KW-1185">Reference proteome</keyword>
<dbReference type="RefSeq" id="WP_206643910.1">
    <property type="nucleotide sequence ID" value="NZ_CP071247.1"/>
</dbReference>
<organism evidence="1 2">
    <name type="scientific">Marinobacter salinisoli</name>
    <dbReference type="NCBI Taxonomy" id="2769486"/>
    <lineage>
        <taxon>Bacteria</taxon>
        <taxon>Pseudomonadati</taxon>
        <taxon>Pseudomonadota</taxon>
        <taxon>Gammaproteobacteria</taxon>
        <taxon>Pseudomonadales</taxon>
        <taxon>Marinobacteraceae</taxon>
        <taxon>Marinobacter</taxon>
    </lineage>
</organism>
<dbReference type="EMBL" id="CP071247">
    <property type="protein sequence ID" value="QSP94690.1"/>
    <property type="molecule type" value="Genomic_DNA"/>
</dbReference>
<name>A0ABX7MQU7_9GAMM</name>
<reference evidence="1 2" key="1">
    <citation type="submission" date="2021-03" db="EMBL/GenBank/DDBJ databases">
        <title>Genome sequencing of Marinobacter sp. LPB0319.</title>
        <authorList>
            <person name="Kim J."/>
        </authorList>
    </citation>
    <scope>NUCLEOTIDE SEQUENCE [LARGE SCALE GENOMIC DNA]</scope>
    <source>
        <strain evidence="1 2">LPB0319</strain>
    </source>
</reference>
<proteinExistence type="predicted"/>
<accession>A0ABX7MQU7</accession>
<protein>
    <submittedName>
        <fullName evidence="1">Uncharacterized protein</fullName>
    </submittedName>
</protein>
<gene>
    <name evidence="1" type="ORF">LPB19_16195</name>
</gene>